<dbReference type="SUPFAM" id="SSF52540">
    <property type="entry name" value="P-loop containing nucleoside triphosphate hydrolases"/>
    <property type="match status" value="1"/>
</dbReference>
<accession>A0A3E3I5X5</accession>
<reference evidence="2" key="1">
    <citation type="submission" date="2018-08" db="EMBL/GenBank/DDBJ databases">
        <title>A genome reference for cultivated species of the human gut microbiota.</title>
        <authorList>
            <person name="Zou Y."/>
            <person name="Xue W."/>
            <person name="Luo G."/>
        </authorList>
    </citation>
    <scope>NUCLEOTIDE SEQUENCE [LARGE SCALE GENOMIC DNA]</scope>
    <source>
        <strain evidence="2">TF05-5AC</strain>
    </source>
</reference>
<gene>
    <name evidence="2" type="ORF">DXC51_10660</name>
</gene>
<keyword evidence="3" id="KW-1185">Reference proteome</keyword>
<dbReference type="Gene3D" id="3.40.50.300">
    <property type="entry name" value="P-loop containing nucleotide triphosphate hydrolases"/>
    <property type="match status" value="1"/>
</dbReference>
<sequence>MKIKLVVFSEDMQYVEHLVNYLNIHYSDTVELNVFDEEEALEEYLDRYKADIILLDDGNNSAFKSNAIIVYLTDEADAKKEQLSVFKYQKGELIYKTILNIYASGTDKNLHNFKEKGEGETGIHMFLSVNGGAGASTVAKAYGVRLAAEKRILYLNLEMFGDCEMVLKADGKFTLDDILYTLKSRRGSLPLKLESSVKKSPEGIYFYAPSANPINLMDFTGEEFLRLLEEVKSSGLFDEIVLDTDIFPSVWMLEGLKEADDIWLVADGTAASAEKYGKFQEFITALEKKYQLRIFPKMKIFYNKYSSKTGIPIENCGLEIGGGCPRYEGMDEKTIMKKMANSNAFTKGFL</sequence>
<dbReference type="GeneID" id="97987323"/>
<dbReference type="AlphaFoldDB" id="A0A3E3I5X5"/>
<proteinExistence type="predicted"/>
<dbReference type="Pfam" id="PF21194">
    <property type="entry name" value="TadZ-like_ARD"/>
    <property type="match status" value="1"/>
</dbReference>
<protein>
    <recommendedName>
        <fullName evidence="1">TadZ-like receiver domain-containing protein</fullName>
    </recommendedName>
</protein>
<dbReference type="Gene3D" id="3.40.50.10850">
    <property type="entry name" value="Ntrc-like two-domain protein"/>
    <property type="match status" value="1"/>
</dbReference>
<evidence type="ECO:0000259" key="1">
    <source>
        <dbReference type="Pfam" id="PF21194"/>
    </source>
</evidence>
<comment type="caution">
    <text evidence="2">The sequence shown here is derived from an EMBL/GenBank/DDBJ whole genome shotgun (WGS) entry which is preliminary data.</text>
</comment>
<feature type="domain" description="TadZ-like receiver" evidence="1">
    <location>
        <begin position="1"/>
        <end position="103"/>
    </location>
</feature>
<dbReference type="Proteomes" id="UP000260812">
    <property type="component" value="Unassembled WGS sequence"/>
</dbReference>
<dbReference type="InterPro" id="IPR027417">
    <property type="entry name" value="P-loop_NTPase"/>
</dbReference>
<dbReference type="InterPro" id="IPR049086">
    <property type="entry name" value="TadZ-like_ARD"/>
</dbReference>
<name>A0A3E3I5X5_9FIRM</name>
<dbReference type="RefSeq" id="WP_117544501.1">
    <property type="nucleotide sequence ID" value="NZ_JBKUNB010000027.1"/>
</dbReference>
<evidence type="ECO:0000313" key="2">
    <source>
        <dbReference type="EMBL" id="RGE60994.1"/>
    </source>
</evidence>
<evidence type="ECO:0000313" key="3">
    <source>
        <dbReference type="Proteomes" id="UP000260812"/>
    </source>
</evidence>
<organism evidence="2 3">
    <name type="scientific">Eisenbergiella massiliensis</name>
    <dbReference type="NCBI Taxonomy" id="1720294"/>
    <lineage>
        <taxon>Bacteria</taxon>
        <taxon>Bacillati</taxon>
        <taxon>Bacillota</taxon>
        <taxon>Clostridia</taxon>
        <taxon>Lachnospirales</taxon>
        <taxon>Lachnospiraceae</taxon>
        <taxon>Eisenbergiella</taxon>
    </lineage>
</organism>
<dbReference type="EMBL" id="QVLV01000006">
    <property type="protein sequence ID" value="RGE60994.1"/>
    <property type="molecule type" value="Genomic_DNA"/>
</dbReference>